<accession>A0A6J4Q4H8</accession>
<evidence type="ECO:0000313" key="2">
    <source>
        <dbReference type="EMBL" id="CAA9434369.1"/>
    </source>
</evidence>
<keyword evidence="1" id="KW-0472">Membrane</keyword>
<evidence type="ECO:0000256" key="1">
    <source>
        <dbReference type="SAM" id="Phobius"/>
    </source>
</evidence>
<sequence length="127" mass="13783">MSGLWRVAGRNAVWIIVLSVPAGIVLFLVYGEAHAESYGYGVGVGVLSFISMALTVTLLTDRSRFWRVVGAVSFIMRYGFVAGALGVPAYLGLWPVVAMLGGFAWVYVAENVVLLPRMMRVIGETRV</sequence>
<feature type="transmembrane region" description="Helical" evidence="1">
    <location>
        <begin position="93"/>
        <end position="116"/>
    </location>
</feature>
<gene>
    <name evidence="2" type="ORF">AVDCRST_MAG28-1698</name>
</gene>
<keyword evidence="1" id="KW-0812">Transmembrane</keyword>
<dbReference type="AlphaFoldDB" id="A0A6J4Q4H8"/>
<proteinExistence type="predicted"/>
<keyword evidence="1" id="KW-1133">Transmembrane helix</keyword>
<reference evidence="2" key="1">
    <citation type="submission" date="2020-02" db="EMBL/GenBank/DDBJ databases">
        <authorList>
            <person name="Meier V. D."/>
        </authorList>
    </citation>
    <scope>NUCLEOTIDE SEQUENCE</scope>
    <source>
        <strain evidence="2">AVDCRST_MAG28</strain>
    </source>
</reference>
<name>A0A6J4Q4H8_9ACTN</name>
<organism evidence="2">
    <name type="scientific">uncultured Rubrobacteraceae bacterium</name>
    <dbReference type="NCBI Taxonomy" id="349277"/>
    <lineage>
        <taxon>Bacteria</taxon>
        <taxon>Bacillati</taxon>
        <taxon>Actinomycetota</taxon>
        <taxon>Rubrobacteria</taxon>
        <taxon>Rubrobacterales</taxon>
        <taxon>Rubrobacteraceae</taxon>
        <taxon>environmental samples</taxon>
    </lineage>
</organism>
<dbReference type="EMBL" id="CADCVE010000001">
    <property type="protein sequence ID" value="CAA9434369.1"/>
    <property type="molecule type" value="Genomic_DNA"/>
</dbReference>
<feature type="transmembrane region" description="Helical" evidence="1">
    <location>
        <begin position="65"/>
        <end position="87"/>
    </location>
</feature>
<feature type="transmembrane region" description="Helical" evidence="1">
    <location>
        <begin position="37"/>
        <end position="58"/>
    </location>
</feature>
<feature type="transmembrane region" description="Helical" evidence="1">
    <location>
        <begin position="12"/>
        <end position="31"/>
    </location>
</feature>
<protein>
    <submittedName>
        <fullName evidence="2">Uncharacterized protein</fullName>
    </submittedName>
</protein>